<keyword evidence="5" id="KW-1133">Transmembrane helix</keyword>
<protein>
    <submittedName>
        <fullName evidence="9">Unannotated protein</fullName>
    </submittedName>
</protein>
<evidence type="ECO:0000256" key="7">
    <source>
        <dbReference type="ARBA" id="ARBA00023136"/>
    </source>
</evidence>
<dbReference type="Pfam" id="PF02416">
    <property type="entry name" value="TatA_B_E"/>
    <property type="match status" value="1"/>
</dbReference>
<keyword evidence="4" id="KW-0653">Protein transport</keyword>
<dbReference type="EMBL" id="CAFBLS010000037">
    <property type="protein sequence ID" value="CAB4865807.1"/>
    <property type="molecule type" value="Genomic_DNA"/>
</dbReference>
<organism evidence="9">
    <name type="scientific">freshwater metagenome</name>
    <dbReference type="NCBI Taxonomy" id="449393"/>
    <lineage>
        <taxon>unclassified sequences</taxon>
        <taxon>metagenomes</taxon>
        <taxon>ecological metagenomes</taxon>
    </lineage>
</organism>
<evidence type="ECO:0000256" key="6">
    <source>
        <dbReference type="ARBA" id="ARBA00023010"/>
    </source>
</evidence>
<dbReference type="Gene3D" id="1.20.5.3310">
    <property type="match status" value="1"/>
</dbReference>
<evidence type="ECO:0000256" key="4">
    <source>
        <dbReference type="ARBA" id="ARBA00022927"/>
    </source>
</evidence>
<evidence type="ECO:0000256" key="5">
    <source>
        <dbReference type="ARBA" id="ARBA00022989"/>
    </source>
</evidence>
<evidence type="ECO:0000256" key="3">
    <source>
        <dbReference type="ARBA" id="ARBA00022692"/>
    </source>
</evidence>
<keyword evidence="3" id="KW-0812">Transmembrane</keyword>
<keyword evidence="7" id="KW-0472">Membrane</keyword>
<keyword evidence="6" id="KW-0811">Translocation</keyword>
<evidence type="ECO:0000256" key="2">
    <source>
        <dbReference type="ARBA" id="ARBA00022448"/>
    </source>
</evidence>
<feature type="region of interest" description="Disordered" evidence="8">
    <location>
        <begin position="77"/>
        <end position="115"/>
    </location>
</feature>
<reference evidence="9" key="1">
    <citation type="submission" date="2020-05" db="EMBL/GenBank/DDBJ databases">
        <authorList>
            <person name="Chiriac C."/>
            <person name="Salcher M."/>
            <person name="Ghai R."/>
            <person name="Kavagutti S V."/>
        </authorList>
    </citation>
    <scope>NUCLEOTIDE SEQUENCE</scope>
</reference>
<dbReference type="PRINTS" id="PR01506">
    <property type="entry name" value="TATBPROTEIN"/>
</dbReference>
<proteinExistence type="predicted"/>
<dbReference type="GO" id="GO:0016020">
    <property type="term" value="C:membrane"/>
    <property type="evidence" value="ECO:0007669"/>
    <property type="project" value="UniProtKB-ARBA"/>
</dbReference>
<gene>
    <name evidence="9" type="ORF">UFOPK3402_00445</name>
</gene>
<sequence>MFDIGIGEIMLLAVLGLLVFGPERLPKAAADAARMLKQVRGMAANARQDLADSAGVDMGGTLDAVKSLGDLHPRKLASSLFADDPEPTARPVLPASGQPSATADPSRPAFDPDAT</sequence>
<comment type="subcellular location">
    <subcellularLocation>
        <location evidence="1">Membrane</location>
        <topology evidence="1">Single-pass membrane protein</topology>
    </subcellularLocation>
</comment>
<dbReference type="AlphaFoldDB" id="A0A6J7D4Q5"/>
<dbReference type="InterPro" id="IPR003369">
    <property type="entry name" value="TatA/B/E"/>
</dbReference>
<evidence type="ECO:0000313" key="9">
    <source>
        <dbReference type="EMBL" id="CAB4865807.1"/>
    </source>
</evidence>
<evidence type="ECO:0000256" key="1">
    <source>
        <dbReference type="ARBA" id="ARBA00004167"/>
    </source>
</evidence>
<accession>A0A6J7D4Q5</accession>
<dbReference type="GO" id="GO:0015031">
    <property type="term" value="P:protein transport"/>
    <property type="evidence" value="ECO:0007669"/>
    <property type="project" value="UniProtKB-KW"/>
</dbReference>
<evidence type="ECO:0000256" key="8">
    <source>
        <dbReference type="SAM" id="MobiDB-lite"/>
    </source>
</evidence>
<keyword evidence="2" id="KW-0813">Transport</keyword>
<name>A0A6J7D4Q5_9ZZZZ</name>